<reference evidence="2 3" key="1">
    <citation type="submission" date="2021-06" db="EMBL/GenBank/DDBJ databases">
        <title>Bacterium isolated from marine sediment.</title>
        <authorList>
            <person name="Zhu K.-L."/>
            <person name="Du Z.-J."/>
            <person name="Liang Q.-Y."/>
        </authorList>
    </citation>
    <scope>NUCLEOTIDE SEQUENCE [LARGE SCALE GENOMIC DNA]</scope>
    <source>
        <strain evidence="2 3">A346</strain>
    </source>
</reference>
<feature type="signal peptide" evidence="1">
    <location>
        <begin position="1"/>
        <end position="19"/>
    </location>
</feature>
<evidence type="ECO:0000256" key="1">
    <source>
        <dbReference type="SAM" id="SignalP"/>
    </source>
</evidence>
<sequence length="404" mass="45460">MKPALALLLGLLFSQSAWALDCDPRRLDTWQQQINHFSAQQQWSQAYAAALRLSRCQPQRGDLQIELLRLALRNGDTAAALRHRQWLVAHRVPPALLQLVDTWFANGLANAQADAQAAAPTPRRRTGMITSRLGLRLTRGYDSNANDGSRHDSIAINLNGLPLTWDLGANSQQRASTFSAFSLNWQHQARRTWNLGGSARHYDTLGNSEFRLYALLNQPIPCPAGLNCTLDASLNGLRQAQQERLQTQLGISLLGRDQRTSLYARHTRDSAAPDSQSLGLQWLGRVHPRALLMAGAEYDRPEQPRAGGAKASLHLGTRLTPLPGQPLELNLIHLREYEREAYSTGFWGEDRRDRRLSRIGARYQWPLTRHLSLHTRLQWRHTDSPLALYQQHGWLAELTLGGSF</sequence>
<proteinExistence type="predicted"/>
<keyword evidence="1" id="KW-0732">Signal</keyword>
<dbReference type="RefSeq" id="WP_217333725.1">
    <property type="nucleotide sequence ID" value="NZ_JAHQZT010000003.1"/>
</dbReference>
<dbReference type="Proteomes" id="UP000755551">
    <property type="component" value="Unassembled WGS sequence"/>
</dbReference>
<dbReference type="EMBL" id="JAHQZT010000003">
    <property type="protein sequence ID" value="MBV0932296.1"/>
    <property type="molecule type" value="Genomic_DNA"/>
</dbReference>
<feature type="chain" id="PRO_5046739595" description="DUF560 domain-containing protein" evidence="1">
    <location>
        <begin position="20"/>
        <end position="404"/>
    </location>
</feature>
<comment type="caution">
    <text evidence="2">The sequence shown here is derived from an EMBL/GenBank/DDBJ whole genome shotgun (WGS) entry which is preliminary data.</text>
</comment>
<name>A0ABS6M7N1_9GAMM</name>
<accession>A0ABS6M7N1</accession>
<organism evidence="2 3">
    <name type="scientific">Marinobacterium weihaiense</name>
    <dbReference type="NCBI Taxonomy" id="2851016"/>
    <lineage>
        <taxon>Bacteria</taxon>
        <taxon>Pseudomonadati</taxon>
        <taxon>Pseudomonadota</taxon>
        <taxon>Gammaproteobacteria</taxon>
        <taxon>Oceanospirillales</taxon>
        <taxon>Oceanospirillaceae</taxon>
        <taxon>Marinobacterium</taxon>
    </lineage>
</organism>
<keyword evidence="3" id="KW-1185">Reference proteome</keyword>
<gene>
    <name evidence="2" type="ORF">KTN04_02955</name>
</gene>
<evidence type="ECO:0000313" key="2">
    <source>
        <dbReference type="EMBL" id="MBV0932296.1"/>
    </source>
</evidence>
<evidence type="ECO:0008006" key="4">
    <source>
        <dbReference type="Google" id="ProtNLM"/>
    </source>
</evidence>
<protein>
    <recommendedName>
        <fullName evidence="4">DUF560 domain-containing protein</fullName>
    </recommendedName>
</protein>
<evidence type="ECO:0000313" key="3">
    <source>
        <dbReference type="Proteomes" id="UP000755551"/>
    </source>
</evidence>